<evidence type="ECO:0000256" key="1">
    <source>
        <dbReference type="SAM" id="MobiDB-lite"/>
    </source>
</evidence>
<protein>
    <submittedName>
        <fullName evidence="2">(northern house mosquito) hypothetical protein</fullName>
    </submittedName>
</protein>
<dbReference type="AlphaFoldDB" id="A0A8D8MU92"/>
<evidence type="ECO:0000313" key="2">
    <source>
        <dbReference type="EMBL" id="CAG6540999.1"/>
    </source>
</evidence>
<organism evidence="2">
    <name type="scientific">Culex pipiens</name>
    <name type="common">House mosquito</name>
    <dbReference type="NCBI Taxonomy" id="7175"/>
    <lineage>
        <taxon>Eukaryota</taxon>
        <taxon>Metazoa</taxon>
        <taxon>Ecdysozoa</taxon>
        <taxon>Arthropoda</taxon>
        <taxon>Hexapoda</taxon>
        <taxon>Insecta</taxon>
        <taxon>Pterygota</taxon>
        <taxon>Neoptera</taxon>
        <taxon>Endopterygota</taxon>
        <taxon>Diptera</taxon>
        <taxon>Nematocera</taxon>
        <taxon>Culicoidea</taxon>
        <taxon>Culicidae</taxon>
        <taxon>Culicinae</taxon>
        <taxon>Culicini</taxon>
        <taxon>Culex</taxon>
        <taxon>Culex</taxon>
    </lineage>
</organism>
<feature type="compositionally biased region" description="Low complexity" evidence="1">
    <location>
        <begin position="250"/>
        <end position="259"/>
    </location>
</feature>
<name>A0A8D8MU92_CULPI</name>
<proteinExistence type="predicted"/>
<feature type="region of interest" description="Disordered" evidence="1">
    <location>
        <begin position="233"/>
        <end position="261"/>
    </location>
</feature>
<dbReference type="EMBL" id="HBUE01330527">
    <property type="protein sequence ID" value="CAG6593070.1"/>
    <property type="molecule type" value="Transcribed_RNA"/>
</dbReference>
<reference evidence="2" key="1">
    <citation type="submission" date="2021-05" db="EMBL/GenBank/DDBJ databases">
        <authorList>
            <person name="Alioto T."/>
            <person name="Alioto T."/>
            <person name="Gomez Garrido J."/>
        </authorList>
    </citation>
    <scope>NUCLEOTIDE SEQUENCE</scope>
</reference>
<sequence length="273" mass="31860">MTFSAMVHLRHVLDDVIKVTTDLARFNQRLLLIRTRCRRRARCAQVVLIVHRFRHLDRSFWSSSKTANVPTPRVFRQLVQRAHLLLQQLFFSNVPGRGHTVAIRIGFELLRVAAAKRVRCRIQVRLSLHLHRRHDAVDKLLLMLHECQLLLLHLRQLTLKCLLLLPEQLRNITSLMLEPLHVRRCVWWRTLEERRMMLLTGCQRCLLHVRRLLVLAGIKDGLIRNTFHSAAFPPPRGSLSDRSKIRPKGPDSSPLLQPPDDTRRVVELRVVGV</sequence>
<accession>A0A8D8MU92</accession>
<dbReference type="EMBL" id="HBUE01223858">
    <property type="protein sequence ID" value="CAG6540999.1"/>
    <property type="molecule type" value="Transcribed_RNA"/>
</dbReference>